<organism evidence="3 4">
    <name type="scientific">Actinokineospora alba</name>
    <dbReference type="NCBI Taxonomy" id="504798"/>
    <lineage>
        <taxon>Bacteria</taxon>
        <taxon>Bacillati</taxon>
        <taxon>Actinomycetota</taxon>
        <taxon>Actinomycetes</taxon>
        <taxon>Pseudonocardiales</taxon>
        <taxon>Pseudonocardiaceae</taxon>
        <taxon>Actinokineospora</taxon>
    </lineage>
</organism>
<dbReference type="Pfam" id="PF00196">
    <property type="entry name" value="GerE"/>
    <property type="match status" value="1"/>
</dbReference>
<dbReference type="InterPro" id="IPR027417">
    <property type="entry name" value="P-loop_NTPase"/>
</dbReference>
<feature type="domain" description="HTH luxR-type" evidence="2">
    <location>
        <begin position="690"/>
        <end position="755"/>
    </location>
</feature>
<feature type="region of interest" description="Disordered" evidence="1">
    <location>
        <begin position="678"/>
        <end position="698"/>
    </location>
</feature>
<dbReference type="STRING" id="504798.SAMN05421871_10945"/>
<evidence type="ECO:0000313" key="3">
    <source>
        <dbReference type="EMBL" id="SDO70746.1"/>
    </source>
</evidence>
<dbReference type="Pfam" id="PF13401">
    <property type="entry name" value="AAA_22"/>
    <property type="match status" value="1"/>
</dbReference>
<dbReference type="PROSITE" id="PS50043">
    <property type="entry name" value="HTH_LUXR_2"/>
    <property type="match status" value="1"/>
</dbReference>
<name>A0A1H0LRX7_9PSEU</name>
<dbReference type="GO" id="GO:0003677">
    <property type="term" value="F:DNA binding"/>
    <property type="evidence" value="ECO:0007669"/>
    <property type="project" value="InterPro"/>
</dbReference>
<dbReference type="Gene3D" id="1.10.10.10">
    <property type="entry name" value="Winged helix-like DNA-binding domain superfamily/Winged helix DNA-binding domain"/>
    <property type="match status" value="1"/>
</dbReference>
<dbReference type="InterPro" id="IPR000792">
    <property type="entry name" value="Tscrpt_reg_LuxR_C"/>
</dbReference>
<dbReference type="Proteomes" id="UP000199651">
    <property type="component" value="Unassembled WGS sequence"/>
</dbReference>
<proteinExistence type="predicted"/>
<dbReference type="CDD" id="cd06170">
    <property type="entry name" value="LuxR_C_like"/>
    <property type="match status" value="1"/>
</dbReference>
<dbReference type="GO" id="GO:0006355">
    <property type="term" value="P:regulation of DNA-templated transcription"/>
    <property type="evidence" value="ECO:0007669"/>
    <property type="project" value="InterPro"/>
</dbReference>
<dbReference type="InterPro" id="IPR036388">
    <property type="entry name" value="WH-like_DNA-bd_sf"/>
</dbReference>
<keyword evidence="4" id="KW-1185">Reference proteome</keyword>
<gene>
    <name evidence="3" type="ORF">SAMN05192558_104252</name>
</gene>
<dbReference type="RefSeq" id="WP_091373605.1">
    <property type="nucleotide sequence ID" value="NZ_FNDV01000009.1"/>
</dbReference>
<evidence type="ECO:0000256" key="1">
    <source>
        <dbReference type="SAM" id="MobiDB-lite"/>
    </source>
</evidence>
<dbReference type="PANTHER" id="PTHR47691">
    <property type="entry name" value="REGULATOR-RELATED"/>
    <property type="match status" value="1"/>
</dbReference>
<dbReference type="SUPFAM" id="SSF46894">
    <property type="entry name" value="C-terminal effector domain of the bipartite response regulators"/>
    <property type="match status" value="1"/>
</dbReference>
<dbReference type="PRINTS" id="PR00364">
    <property type="entry name" value="DISEASERSIST"/>
</dbReference>
<dbReference type="SUPFAM" id="SSF48452">
    <property type="entry name" value="TPR-like"/>
    <property type="match status" value="1"/>
</dbReference>
<protein>
    <submittedName>
        <fullName evidence="3">Predicted ATPase</fullName>
    </submittedName>
</protein>
<dbReference type="Pfam" id="PF25872">
    <property type="entry name" value="HTH_77"/>
    <property type="match status" value="1"/>
</dbReference>
<dbReference type="SMART" id="SM00382">
    <property type="entry name" value="AAA"/>
    <property type="match status" value="1"/>
</dbReference>
<dbReference type="InterPro" id="IPR011990">
    <property type="entry name" value="TPR-like_helical_dom_sf"/>
</dbReference>
<dbReference type="InterPro" id="IPR058852">
    <property type="entry name" value="HTH_77"/>
</dbReference>
<dbReference type="PANTHER" id="PTHR47691:SF3">
    <property type="entry name" value="HTH-TYPE TRANSCRIPTIONAL REGULATOR RV0890C-RELATED"/>
    <property type="match status" value="1"/>
</dbReference>
<dbReference type="InterPro" id="IPR049945">
    <property type="entry name" value="AAA_22"/>
</dbReference>
<dbReference type="PRINTS" id="PR00038">
    <property type="entry name" value="HTHLUXR"/>
</dbReference>
<dbReference type="AlphaFoldDB" id="A0A1H0LRX7"/>
<dbReference type="Gene3D" id="1.25.40.10">
    <property type="entry name" value="Tetratricopeptide repeat domain"/>
    <property type="match status" value="1"/>
</dbReference>
<dbReference type="Gene3D" id="3.40.50.300">
    <property type="entry name" value="P-loop containing nucleotide triphosphate hydrolases"/>
    <property type="match status" value="1"/>
</dbReference>
<sequence>MAGTDNGVRAPGELTSFVGRRREGAEVRRLLGVSRMVTLTGPGGVGKTRLAARVARDTGRAFADGVVFVGLAELREAEALANLVADRLGLHEVSGRAGAAAVFEHLRGRRALVVLDNCEHVIDAAAEFARALLTECPKVTVLATSRQSLGVEGEHVLPVPPLAVPDDHDRPLDELLDYDGVALFVERASATVPQFRLSADNQADVVRLCRRVDGLPLAIELAATRIRVLSPAQIADRLTEGLALLTIGTRTAPPRQQTLRATIDWSFELCSEPEREVWARASVFAGSFDLEAAEHVCGDDGVLDLIHRLLDKSVLVRDADDAGDCGVARFRMLEPLREYGHEHLVRSGLADEAARAHRDWFDRLTERADADWVSPRQVAWINRMRRDQANLRAALDWSTSTPGEAEVALRMAMRVHEYWALRGLTVEARTWLDRALAALPPDHPDRARALCLTALFALLHSDLDLANARLDEAARIGGDDAAPYLSCMRSLALIMAAKPGSAKLAGEAAALFRERGDPRHELHPLFLHGVGSAYRGEFDASRAAIHRMITLTEQAGDTYYRAMAHFGLAVVELLGGNIEIAEGAAKAALRLDIEAGIRLDQAYHTDALAWVANCQGDHERAARLFGIAAAHWDALGASPDLAVSLAHRFHLHNTREALGERRFDEAFAVGRAMPPDRAESYALGSDTSPPEEHPSLLTPRELEIARLVSDGMTNREIANKLVIATRTADTHVRNILNKLDFVNRAQIAAWMVRDAATEDRSMPRSTGSQTVG</sequence>
<accession>A0A1H0LRX7</accession>
<reference evidence="4" key="1">
    <citation type="submission" date="2016-10" db="EMBL/GenBank/DDBJ databases">
        <authorList>
            <person name="Varghese N."/>
            <person name="Submissions S."/>
        </authorList>
    </citation>
    <scope>NUCLEOTIDE SEQUENCE [LARGE SCALE GENOMIC DNA]</scope>
    <source>
        <strain evidence="4">IBRC-M 10655</strain>
    </source>
</reference>
<dbReference type="InterPro" id="IPR003593">
    <property type="entry name" value="AAA+_ATPase"/>
</dbReference>
<evidence type="ECO:0000313" key="4">
    <source>
        <dbReference type="Proteomes" id="UP000199651"/>
    </source>
</evidence>
<dbReference type="GO" id="GO:0016887">
    <property type="term" value="F:ATP hydrolysis activity"/>
    <property type="evidence" value="ECO:0007669"/>
    <property type="project" value="InterPro"/>
</dbReference>
<dbReference type="OrthoDB" id="9812579at2"/>
<dbReference type="SMART" id="SM00421">
    <property type="entry name" value="HTH_LUXR"/>
    <property type="match status" value="1"/>
</dbReference>
<dbReference type="InterPro" id="IPR016032">
    <property type="entry name" value="Sig_transdc_resp-reg_C-effctor"/>
</dbReference>
<evidence type="ECO:0000259" key="2">
    <source>
        <dbReference type="PROSITE" id="PS50043"/>
    </source>
</evidence>
<dbReference type="SUPFAM" id="SSF52540">
    <property type="entry name" value="P-loop containing nucleoside triphosphate hydrolases"/>
    <property type="match status" value="1"/>
</dbReference>
<dbReference type="EMBL" id="FNJB01000004">
    <property type="protein sequence ID" value="SDO70746.1"/>
    <property type="molecule type" value="Genomic_DNA"/>
</dbReference>